<dbReference type="AlphaFoldDB" id="A0A917LG03"/>
<dbReference type="InterPro" id="IPR006521">
    <property type="entry name" value="Tail_protein_I"/>
</dbReference>
<protein>
    <recommendedName>
        <fullName evidence="3">Phage tail protein I</fullName>
    </recommendedName>
</protein>
<evidence type="ECO:0008006" key="3">
    <source>
        <dbReference type="Google" id="ProtNLM"/>
    </source>
</evidence>
<comment type="caution">
    <text evidence="1">The sequence shown here is derived from an EMBL/GenBank/DDBJ whole genome shotgun (WGS) entry which is preliminary data.</text>
</comment>
<reference evidence="1" key="2">
    <citation type="submission" date="2020-09" db="EMBL/GenBank/DDBJ databases">
        <authorList>
            <person name="Sun Q."/>
            <person name="Zhou Y."/>
        </authorList>
    </citation>
    <scope>NUCLEOTIDE SEQUENCE</scope>
    <source>
        <strain evidence="1">CGMCC 1.15760</strain>
    </source>
</reference>
<dbReference type="Proteomes" id="UP000616608">
    <property type="component" value="Unassembled WGS sequence"/>
</dbReference>
<accession>A0A917LG03</accession>
<dbReference type="Pfam" id="PF09684">
    <property type="entry name" value="Tail_P2_I"/>
    <property type="match status" value="1"/>
</dbReference>
<reference evidence="1" key="1">
    <citation type="journal article" date="2014" name="Int. J. Syst. Evol. Microbiol.">
        <title>Complete genome sequence of Corynebacterium casei LMG S-19264T (=DSM 44701T), isolated from a smear-ripened cheese.</title>
        <authorList>
            <consortium name="US DOE Joint Genome Institute (JGI-PGF)"/>
            <person name="Walter F."/>
            <person name="Albersmeier A."/>
            <person name="Kalinowski J."/>
            <person name="Ruckert C."/>
        </authorList>
    </citation>
    <scope>NUCLEOTIDE SEQUENCE</scope>
    <source>
        <strain evidence="1">CGMCC 1.15760</strain>
    </source>
</reference>
<dbReference type="RefSeq" id="WP_188614196.1">
    <property type="nucleotide sequence ID" value="NZ_BMJT01000003.1"/>
</dbReference>
<sequence length="284" mass="33194">MVHRAPTHQLLTRFMDSDAFTRNLFEVIVEELYEVAVEVPMLHLMANLEKQSDDVLDHLAWQFHVDFYDAKFERHKKIALIRTAFATHKYKGTPYAMEKVLEAVKLSGEVVEWFEYNGDPYHFSIELKLIQKLNDLNLIYDMIMAYKNVRSWFDGFVILALEQGFWYWDDSYSYPVYYKTCGDFFGDTATINQNLGGTLYQDYSYSYPVYFDDVNPTYVQYMDTGVGFVLVSDNYSYPIYYKTCGDFETPYAKSAQFNGATDMLFEAYSYPAHYAVCGEFEAGE</sequence>
<organism evidence="1 2">
    <name type="scientific">Lysinibacillus alkalisoli</name>
    <dbReference type="NCBI Taxonomy" id="1911548"/>
    <lineage>
        <taxon>Bacteria</taxon>
        <taxon>Bacillati</taxon>
        <taxon>Bacillota</taxon>
        <taxon>Bacilli</taxon>
        <taxon>Bacillales</taxon>
        <taxon>Bacillaceae</taxon>
        <taxon>Lysinibacillus</taxon>
    </lineage>
</organism>
<gene>
    <name evidence="1" type="ORF">GCM10007425_12830</name>
</gene>
<dbReference type="NCBIfam" id="TIGR01634">
    <property type="entry name" value="tail_P2_I"/>
    <property type="match status" value="1"/>
</dbReference>
<keyword evidence="2" id="KW-1185">Reference proteome</keyword>
<dbReference type="EMBL" id="BMJT01000003">
    <property type="protein sequence ID" value="GGG19847.1"/>
    <property type="molecule type" value="Genomic_DNA"/>
</dbReference>
<name>A0A917LG03_9BACI</name>
<evidence type="ECO:0000313" key="1">
    <source>
        <dbReference type="EMBL" id="GGG19847.1"/>
    </source>
</evidence>
<evidence type="ECO:0000313" key="2">
    <source>
        <dbReference type="Proteomes" id="UP000616608"/>
    </source>
</evidence>
<proteinExistence type="predicted"/>